<accession>A0A1M7QLH4</accession>
<dbReference type="InterPro" id="IPR002641">
    <property type="entry name" value="PNPLA_dom"/>
</dbReference>
<keyword evidence="2 4" id="KW-0442">Lipid degradation</keyword>
<feature type="active site" description="Nucleophile" evidence="4">
    <location>
        <position position="48"/>
    </location>
</feature>
<dbReference type="Proteomes" id="UP000184513">
    <property type="component" value="Unassembled WGS sequence"/>
</dbReference>
<dbReference type="PROSITE" id="PS51635">
    <property type="entry name" value="PNPLA"/>
    <property type="match status" value="1"/>
</dbReference>
<evidence type="ECO:0000256" key="2">
    <source>
        <dbReference type="ARBA" id="ARBA00022963"/>
    </source>
</evidence>
<gene>
    <name evidence="6" type="ORF">SAMN04488057_1204</name>
</gene>
<feature type="domain" description="PNPLA" evidence="5">
    <location>
        <begin position="6"/>
        <end position="251"/>
    </location>
</feature>
<evidence type="ECO:0000313" key="7">
    <source>
        <dbReference type="Proteomes" id="UP000184513"/>
    </source>
</evidence>
<reference evidence="6 7" key="1">
    <citation type="submission" date="2016-11" db="EMBL/GenBank/DDBJ databases">
        <authorList>
            <person name="Jaros S."/>
            <person name="Januszkiewicz K."/>
            <person name="Wedrychowicz H."/>
        </authorList>
    </citation>
    <scope>NUCLEOTIDE SEQUENCE [LARGE SCALE GENOMIC DNA]</scope>
    <source>
        <strain evidence="6 7">CGMCC 1.6102</strain>
    </source>
</reference>
<proteinExistence type="predicted"/>
<dbReference type="InterPro" id="IPR016035">
    <property type="entry name" value="Acyl_Trfase/lysoPLipase"/>
</dbReference>
<sequence>MKKLALVLSGGGFNGAFQIGALNYIKENWDVLGCDREVLNFDIVAGVSVGSLNGALIASRQFDELSDIWAKVRTNGVEEIYTSDFIDTRSSSEMVTFKINPSFLIDRFLPDVKPDLSVWQILPLLFSKRKQSEFLHKTLDQAAETFTSNFSDFKALADNSPLEKKLRQHLRRENVKDSLFRCGFVSLNDGRYHAVESQEFSSDEDFQKGVLASSAIPLIWAPVPEIHTSRGRLDQLIDGGIKNVSPLGDVLKDINRDPEHDYTLLIINCNAHEPVPGNYQDANIAQIALRALTDISLNEIFNNDIREYLRINDILDQLGEDRLIYNYDYKLRKRTSEQLKTFKTIVIQPDPDFLGDSLVSTKKLFDIRIAHGIEKAAEALGQIKQQGIKFQTIIT</sequence>
<evidence type="ECO:0000256" key="3">
    <source>
        <dbReference type="ARBA" id="ARBA00023098"/>
    </source>
</evidence>
<keyword evidence="3 4" id="KW-0443">Lipid metabolism</keyword>
<dbReference type="SUPFAM" id="SSF52151">
    <property type="entry name" value="FabD/lysophospholipase-like"/>
    <property type="match status" value="1"/>
</dbReference>
<dbReference type="STRING" id="388280.SAMN04488057_1204"/>
<evidence type="ECO:0000256" key="1">
    <source>
        <dbReference type="ARBA" id="ARBA00022801"/>
    </source>
</evidence>
<dbReference type="EMBL" id="FRCY01000020">
    <property type="protein sequence ID" value="SHN32168.1"/>
    <property type="molecule type" value="Genomic_DNA"/>
</dbReference>
<feature type="short sequence motif" description="DGA/G" evidence="4">
    <location>
        <begin position="238"/>
        <end position="240"/>
    </location>
</feature>
<dbReference type="AlphaFoldDB" id="A0A1M7QLH4"/>
<dbReference type="Pfam" id="PF01734">
    <property type="entry name" value="Patatin"/>
    <property type="match status" value="1"/>
</dbReference>
<keyword evidence="1 4" id="KW-0378">Hydrolase</keyword>
<dbReference type="GO" id="GO:0016787">
    <property type="term" value="F:hydrolase activity"/>
    <property type="evidence" value="ECO:0007669"/>
    <property type="project" value="UniProtKB-UniRule"/>
</dbReference>
<feature type="active site" description="Proton acceptor" evidence="4">
    <location>
        <position position="238"/>
    </location>
</feature>
<dbReference type="InterPro" id="IPR050301">
    <property type="entry name" value="NTE"/>
</dbReference>
<dbReference type="GO" id="GO:0016042">
    <property type="term" value="P:lipid catabolic process"/>
    <property type="evidence" value="ECO:0007669"/>
    <property type="project" value="UniProtKB-UniRule"/>
</dbReference>
<feature type="short sequence motif" description="GXSXG" evidence="4">
    <location>
        <begin position="46"/>
        <end position="50"/>
    </location>
</feature>
<evidence type="ECO:0000259" key="5">
    <source>
        <dbReference type="PROSITE" id="PS51635"/>
    </source>
</evidence>
<evidence type="ECO:0000313" key="6">
    <source>
        <dbReference type="EMBL" id="SHN32168.1"/>
    </source>
</evidence>
<dbReference type="OrthoDB" id="1489257at2"/>
<dbReference type="RefSeq" id="WP_073097720.1">
    <property type="nucleotide sequence ID" value="NZ_FRCY01000020.1"/>
</dbReference>
<keyword evidence="7" id="KW-1185">Reference proteome</keyword>
<dbReference type="Gene3D" id="3.40.1090.10">
    <property type="entry name" value="Cytosolic phospholipase A2 catalytic domain"/>
    <property type="match status" value="1"/>
</dbReference>
<name>A0A1M7QLH4_9BACT</name>
<dbReference type="PANTHER" id="PTHR14226">
    <property type="entry name" value="NEUROPATHY TARGET ESTERASE/SWISS CHEESE D.MELANOGASTER"/>
    <property type="match status" value="1"/>
</dbReference>
<evidence type="ECO:0000256" key="4">
    <source>
        <dbReference type="PROSITE-ProRule" id="PRU01161"/>
    </source>
</evidence>
<feature type="short sequence motif" description="GXGXXG" evidence="4">
    <location>
        <begin position="10"/>
        <end position="15"/>
    </location>
</feature>
<dbReference type="PANTHER" id="PTHR14226:SF57">
    <property type="entry name" value="BLR7027 PROTEIN"/>
    <property type="match status" value="1"/>
</dbReference>
<protein>
    <submittedName>
        <fullName evidence="6">NTE family protein</fullName>
    </submittedName>
</protein>
<organism evidence="6 7">
    <name type="scientific">Cyclobacterium lianum</name>
    <dbReference type="NCBI Taxonomy" id="388280"/>
    <lineage>
        <taxon>Bacteria</taxon>
        <taxon>Pseudomonadati</taxon>
        <taxon>Bacteroidota</taxon>
        <taxon>Cytophagia</taxon>
        <taxon>Cytophagales</taxon>
        <taxon>Cyclobacteriaceae</taxon>
        <taxon>Cyclobacterium</taxon>
    </lineage>
</organism>